<dbReference type="InterPro" id="IPR036515">
    <property type="entry name" value="Transposase_17_sf"/>
</dbReference>
<evidence type="ECO:0000259" key="1">
    <source>
        <dbReference type="SMART" id="SM01321"/>
    </source>
</evidence>
<name>A0A2H0FL75_9BACT</name>
<sequence length="143" mass="16946">MQYFKKTSHTKYDCTYHIIWITKYRYPVLVGDIAVKARDLIRRICEENHTEIIRGTVAKDHIHVYVSAPPYISISKLVQTLKGKSSRIIQQTFPELRKRYWGSHFWAIGYFAKTVGTVSDEMIKEYLENHDKDEKFGNFQIEQ</sequence>
<reference evidence="2 3" key="1">
    <citation type="submission" date="2017-09" db="EMBL/GenBank/DDBJ databases">
        <title>Depth-based differentiation of microbial function through sediment-hosted aquifers and enrichment of novel symbionts in the deep terrestrial subsurface.</title>
        <authorList>
            <person name="Probst A.J."/>
            <person name="Ladd B."/>
            <person name="Jarett J.K."/>
            <person name="Geller-Mcgrath D.E."/>
            <person name="Sieber C.M."/>
            <person name="Emerson J.B."/>
            <person name="Anantharaman K."/>
            <person name="Thomas B.C."/>
            <person name="Malmstrom R."/>
            <person name="Stieglmeier M."/>
            <person name="Klingl A."/>
            <person name="Woyke T."/>
            <person name="Ryan C.M."/>
            <person name="Banfield J.F."/>
        </authorList>
    </citation>
    <scope>NUCLEOTIDE SEQUENCE [LARGE SCALE GENOMIC DNA]</scope>
    <source>
        <strain evidence="2">CG18_big_fil_WC_8_21_14_2_50_37_10</strain>
    </source>
</reference>
<accession>A0A2H0FL75</accession>
<dbReference type="GO" id="GO:0003677">
    <property type="term" value="F:DNA binding"/>
    <property type="evidence" value="ECO:0007669"/>
    <property type="project" value="InterPro"/>
</dbReference>
<dbReference type="PANTHER" id="PTHR33360:SF2">
    <property type="entry name" value="TRANSPOSASE FOR INSERTION SEQUENCE ELEMENT IS200"/>
    <property type="match status" value="1"/>
</dbReference>
<dbReference type="AlphaFoldDB" id="A0A2H0FL75"/>
<dbReference type="Proteomes" id="UP000230778">
    <property type="component" value="Unassembled WGS sequence"/>
</dbReference>
<dbReference type="GO" id="GO:0004803">
    <property type="term" value="F:transposase activity"/>
    <property type="evidence" value="ECO:0007669"/>
    <property type="project" value="InterPro"/>
</dbReference>
<dbReference type="Pfam" id="PF01797">
    <property type="entry name" value="Y1_Tnp"/>
    <property type="match status" value="1"/>
</dbReference>
<dbReference type="Gene3D" id="3.30.70.1290">
    <property type="entry name" value="Transposase IS200-like"/>
    <property type="match status" value="1"/>
</dbReference>
<dbReference type="PANTHER" id="PTHR33360">
    <property type="entry name" value="TRANSPOSASE FOR INSERTION SEQUENCE ELEMENT IS200"/>
    <property type="match status" value="1"/>
</dbReference>
<organism evidence="2 3">
    <name type="scientific">Candidatus Nealsonbacteria bacterium CG18_big_fil_WC_8_21_14_2_50_37_10</name>
    <dbReference type="NCBI Taxonomy" id="1974717"/>
    <lineage>
        <taxon>Bacteria</taxon>
        <taxon>Candidatus Nealsoniibacteriota</taxon>
    </lineage>
</organism>
<dbReference type="NCBIfam" id="NF033573">
    <property type="entry name" value="transpos_IS200"/>
    <property type="match status" value="1"/>
</dbReference>
<dbReference type="SMART" id="SM01321">
    <property type="entry name" value="Y1_Tnp"/>
    <property type="match status" value="1"/>
</dbReference>
<feature type="domain" description="Transposase IS200-like" evidence="1">
    <location>
        <begin position="11"/>
        <end position="130"/>
    </location>
</feature>
<dbReference type="SUPFAM" id="SSF143422">
    <property type="entry name" value="Transposase IS200-like"/>
    <property type="match status" value="1"/>
</dbReference>
<proteinExistence type="predicted"/>
<protein>
    <submittedName>
        <fullName evidence="2">IS200/IS605 family transposase</fullName>
    </submittedName>
</protein>
<dbReference type="EMBL" id="PCUC01000026">
    <property type="protein sequence ID" value="PIQ07403.1"/>
    <property type="molecule type" value="Genomic_DNA"/>
</dbReference>
<evidence type="ECO:0000313" key="2">
    <source>
        <dbReference type="EMBL" id="PIQ07403.1"/>
    </source>
</evidence>
<comment type="caution">
    <text evidence="2">The sequence shown here is derived from an EMBL/GenBank/DDBJ whole genome shotgun (WGS) entry which is preliminary data.</text>
</comment>
<dbReference type="InterPro" id="IPR002686">
    <property type="entry name" value="Transposase_17"/>
</dbReference>
<gene>
    <name evidence="2" type="ORF">COW72_00500</name>
</gene>
<evidence type="ECO:0000313" key="3">
    <source>
        <dbReference type="Proteomes" id="UP000230778"/>
    </source>
</evidence>
<dbReference type="GO" id="GO:0006313">
    <property type="term" value="P:DNA transposition"/>
    <property type="evidence" value="ECO:0007669"/>
    <property type="project" value="InterPro"/>
</dbReference>